<evidence type="ECO:0000313" key="1">
    <source>
        <dbReference type="Proteomes" id="UP000095286"/>
    </source>
</evidence>
<name>A0AC35UBK2_9BILA</name>
<reference evidence="2" key="1">
    <citation type="submission" date="2016-11" db="UniProtKB">
        <authorList>
            <consortium name="WormBaseParasite"/>
        </authorList>
    </citation>
    <scope>IDENTIFICATION</scope>
    <source>
        <strain evidence="2">KR3021</strain>
    </source>
</reference>
<sequence length="271" mass="31267">MEVDYLFYIYMFTTIGGILTNLYPLHFFVFHSKAKNAFGRIASALVFCNLVIIILTAINVLAKKYMQVHLLKIFEDYSGAVVLWAYFTGHFLRVMISINRYFAIFSPFLYEDIFKRKYNSIIIIIIFVMSLIMAVPFGLPGICSFNYNGNIWVFFNSEVCNFISSIEDYYGGIATCSISLIVDGTVLVGYCIKQLKLRNGPADNRPAHIQIETKLKVNFELRLFLSCLLSNINMAWLLFMWFYLLALFQNSSEIAFLFNVIIWMLYHAADG</sequence>
<dbReference type="WBParaSite" id="RSKR_0000985925.1">
    <property type="protein sequence ID" value="RSKR_0000985925.1"/>
    <property type="gene ID" value="RSKR_0000985925"/>
</dbReference>
<accession>A0AC35UBK2</accession>
<dbReference type="Proteomes" id="UP000095286">
    <property type="component" value="Unplaced"/>
</dbReference>
<evidence type="ECO:0000313" key="2">
    <source>
        <dbReference type="WBParaSite" id="RSKR_0000985925.1"/>
    </source>
</evidence>
<organism evidence="1 2">
    <name type="scientific">Rhabditophanes sp. KR3021</name>
    <dbReference type="NCBI Taxonomy" id="114890"/>
    <lineage>
        <taxon>Eukaryota</taxon>
        <taxon>Metazoa</taxon>
        <taxon>Ecdysozoa</taxon>
        <taxon>Nematoda</taxon>
        <taxon>Chromadorea</taxon>
        <taxon>Rhabditida</taxon>
        <taxon>Tylenchina</taxon>
        <taxon>Panagrolaimomorpha</taxon>
        <taxon>Strongyloidoidea</taxon>
        <taxon>Alloionematidae</taxon>
        <taxon>Rhabditophanes</taxon>
    </lineage>
</organism>
<protein>
    <submittedName>
        <fullName evidence="2">G_PROTEIN_RECEP_F1_2 domain-containing protein</fullName>
    </submittedName>
</protein>
<proteinExistence type="predicted"/>